<dbReference type="GO" id="GO:0020037">
    <property type="term" value="F:heme binding"/>
    <property type="evidence" value="ECO:0007669"/>
    <property type="project" value="InterPro"/>
</dbReference>
<dbReference type="PANTHER" id="PTHR24302">
    <property type="entry name" value="CYTOCHROME P450 FAMILY 3"/>
    <property type="match status" value="1"/>
</dbReference>
<dbReference type="PANTHER" id="PTHR24302:SF15">
    <property type="entry name" value="FATTY-ACID PEROXYGENASE"/>
    <property type="match status" value="1"/>
</dbReference>
<evidence type="ECO:0000256" key="6">
    <source>
        <dbReference type="ARBA" id="ARBA00023033"/>
    </source>
</evidence>
<dbReference type="InterPro" id="IPR017972">
    <property type="entry name" value="Cyt_P450_CS"/>
</dbReference>
<dbReference type="EMBL" id="CAJPIZ010005641">
    <property type="protein sequence ID" value="CAG2108805.1"/>
    <property type="molecule type" value="Genomic_DNA"/>
</dbReference>
<sequence length="77" mass="8800">MPENRHNIRPYTYLPFGAGPRNCIGMRVALMEAKLCVVHLIQKYMFVRIPKTSVPIKFQISITTLSPGDVHIGFTKR</sequence>
<keyword evidence="6 9" id="KW-0503">Monooxygenase</keyword>
<dbReference type="InterPro" id="IPR002401">
    <property type="entry name" value="Cyt_P450_E_grp-I"/>
</dbReference>
<evidence type="ECO:0000313" key="10">
    <source>
        <dbReference type="EMBL" id="CAD7628375.1"/>
    </source>
</evidence>
<evidence type="ECO:0000256" key="7">
    <source>
        <dbReference type="ARBA" id="ARBA00043906"/>
    </source>
</evidence>
<comment type="cofactor">
    <cofactor evidence="8">
        <name>heme</name>
        <dbReference type="ChEBI" id="CHEBI:30413"/>
    </cofactor>
</comment>
<evidence type="ECO:0008006" key="12">
    <source>
        <dbReference type="Google" id="ProtNLM"/>
    </source>
</evidence>
<proteinExistence type="inferred from homology"/>
<keyword evidence="3 8" id="KW-0479">Metal-binding</keyword>
<feature type="binding site" description="axial binding residue" evidence="8">
    <location>
        <position position="23"/>
    </location>
    <ligand>
        <name>heme</name>
        <dbReference type="ChEBI" id="CHEBI:30413"/>
    </ligand>
    <ligandPart>
        <name>Fe</name>
        <dbReference type="ChEBI" id="CHEBI:18248"/>
    </ligandPart>
</feature>
<gene>
    <name evidence="10" type="ORF">OSB1V03_LOCUS8797</name>
</gene>
<evidence type="ECO:0000256" key="2">
    <source>
        <dbReference type="ARBA" id="ARBA00022617"/>
    </source>
</evidence>
<dbReference type="Proteomes" id="UP000759131">
    <property type="component" value="Unassembled WGS sequence"/>
</dbReference>
<dbReference type="Gene3D" id="1.10.630.10">
    <property type="entry name" value="Cytochrome P450"/>
    <property type="match status" value="1"/>
</dbReference>
<keyword evidence="2 8" id="KW-0349">Heme</keyword>
<keyword evidence="11" id="KW-1185">Reference proteome</keyword>
<dbReference type="InterPro" id="IPR001128">
    <property type="entry name" value="Cyt_P450"/>
</dbReference>
<evidence type="ECO:0000256" key="5">
    <source>
        <dbReference type="ARBA" id="ARBA00023004"/>
    </source>
</evidence>
<dbReference type="SUPFAM" id="SSF48264">
    <property type="entry name" value="Cytochrome P450"/>
    <property type="match status" value="1"/>
</dbReference>
<dbReference type="OrthoDB" id="6504004at2759"/>
<dbReference type="EMBL" id="OC860216">
    <property type="protein sequence ID" value="CAD7628375.1"/>
    <property type="molecule type" value="Genomic_DNA"/>
</dbReference>
<dbReference type="GO" id="GO:0016705">
    <property type="term" value="F:oxidoreductase activity, acting on paired donors, with incorporation or reduction of molecular oxygen"/>
    <property type="evidence" value="ECO:0007669"/>
    <property type="project" value="InterPro"/>
</dbReference>
<dbReference type="InterPro" id="IPR036396">
    <property type="entry name" value="Cyt_P450_sf"/>
</dbReference>
<comment type="function">
    <text evidence="7">Cytochromes P450 are a group of heme-thiolate monooxygenases. They oxidize a variety of structurally unrelated compounds, including steroids, fatty acids, and xenobiotics.</text>
</comment>
<evidence type="ECO:0000256" key="4">
    <source>
        <dbReference type="ARBA" id="ARBA00023002"/>
    </source>
</evidence>
<name>A0A7R9KS47_9ACAR</name>
<evidence type="ECO:0000256" key="8">
    <source>
        <dbReference type="PIRSR" id="PIRSR602401-1"/>
    </source>
</evidence>
<keyword evidence="5 8" id="KW-0408">Iron</keyword>
<dbReference type="GO" id="GO:0008395">
    <property type="term" value="F:steroid hydroxylase activity"/>
    <property type="evidence" value="ECO:0007669"/>
    <property type="project" value="TreeGrafter"/>
</dbReference>
<organism evidence="10">
    <name type="scientific">Medioppia subpectinata</name>
    <dbReference type="NCBI Taxonomy" id="1979941"/>
    <lineage>
        <taxon>Eukaryota</taxon>
        <taxon>Metazoa</taxon>
        <taxon>Ecdysozoa</taxon>
        <taxon>Arthropoda</taxon>
        <taxon>Chelicerata</taxon>
        <taxon>Arachnida</taxon>
        <taxon>Acari</taxon>
        <taxon>Acariformes</taxon>
        <taxon>Sarcoptiformes</taxon>
        <taxon>Oribatida</taxon>
        <taxon>Brachypylina</taxon>
        <taxon>Oppioidea</taxon>
        <taxon>Oppiidae</taxon>
        <taxon>Medioppia</taxon>
    </lineage>
</organism>
<dbReference type="AlphaFoldDB" id="A0A7R9KS47"/>
<dbReference type="PROSITE" id="PS00086">
    <property type="entry name" value="CYTOCHROME_P450"/>
    <property type="match status" value="1"/>
</dbReference>
<evidence type="ECO:0000256" key="1">
    <source>
        <dbReference type="ARBA" id="ARBA00010617"/>
    </source>
</evidence>
<protein>
    <recommendedName>
        <fullName evidence="12">Cytochrome P450</fullName>
    </recommendedName>
</protein>
<evidence type="ECO:0000313" key="11">
    <source>
        <dbReference type="Proteomes" id="UP000759131"/>
    </source>
</evidence>
<keyword evidence="4 9" id="KW-0560">Oxidoreductase</keyword>
<dbReference type="Pfam" id="PF00067">
    <property type="entry name" value="p450"/>
    <property type="match status" value="1"/>
</dbReference>
<reference evidence="10" key="1">
    <citation type="submission" date="2020-11" db="EMBL/GenBank/DDBJ databases">
        <authorList>
            <person name="Tran Van P."/>
        </authorList>
    </citation>
    <scope>NUCLEOTIDE SEQUENCE</scope>
</reference>
<dbReference type="GO" id="GO:0005506">
    <property type="term" value="F:iron ion binding"/>
    <property type="evidence" value="ECO:0007669"/>
    <property type="project" value="InterPro"/>
</dbReference>
<evidence type="ECO:0000256" key="9">
    <source>
        <dbReference type="RuleBase" id="RU000461"/>
    </source>
</evidence>
<dbReference type="InterPro" id="IPR050705">
    <property type="entry name" value="Cytochrome_P450_3A"/>
</dbReference>
<evidence type="ECO:0000256" key="3">
    <source>
        <dbReference type="ARBA" id="ARBA00022723"/>
    </source>
</evidence>
<comment type="similarity">
    <text evidence="1 9">Belongs to the cytochrome P450 family.</text>
</comment>
<accession>A0A7R9KS47</accession>
<dbReference type="PRINTS" id="PR00463">
    <property type="entry name" value="EP450I"/>
</dbReference>